<evidence type="ECO:0000313" key="2">
    <source>
        <dbReference type="EMBL" id="CAF4579382.1"/>
    </source>
</evidence>
<sequence>NTISKSMIDSIFGTTEEFPNLIGYSKNGSKTEESLENIIGRSVITDTTRKRLNELYNGDLCGLDPGNPNLLRFSLPVIHGSSGSAIVFNPGEIFATVQSWHGVYSIGSIVSRSTILMNYLKNGNKNK</sequence>
<dbReference type="AlphaFoldDB" id="A0A816EKR4"/>
<evidence type="ECO:0000313" key="3">
    <source>
        <dbReference type="Proteomes" id="UP000663829"/>
    </source>
</evidence>
<protein>
    <submittedName>
        <fullName evidence="1">Uncharacterized protein</fullName>
    </submittedName>
</protein>
<comment type="caution">
    <text evidence="1">The sequence shown here is derived from an EMBL/GenBank/DDBJ whole genome shotgun (WGS) entry which is preliminary data.</text>
</comment>
<accession>A0A816EKR4</accession>
<dbReference type="Proteomes" id="UP000663829">
    <property type="component" value="Unassembled WGS sequence"/>
</dbReference>
<feature type="non-terminal residue" evidence="1">
    <location>
        <position position="1"/>
    </location>
</feature>
<dbReference type="EMBL" id="CAJOBC010122202">
    <property type="protein sequence ID" value="CAF4579382.1"/>
    <property type="molecule type" value="Genomic_DNA"/>
</dbReference>
<proteinExistence type="predicted"/>
<keyword evidence="3" id="KW-1185">Reference proteome</keyword>
<gene>
    <name evidence="1" type="ORF">GPM918_LOCUS45515</name>
    <name evidence="2" type="ORF">SRO942_LOCUS48077</name>
</gene>
<organism evidence="1 3">
    <name type="scientific">Didymodactylos carnosus</name>
    <dbReference type="NCBI Taxonomy" id="1234261"/>
    <lineage>
        <taxon>Eukaryota</taxon>
        <taxon>Metazoa</taxon>
        <taxon>Spiralia</taxon>
        <taxon>Gnathifera</taxon>
        <taxon>Rotifera</taxon>
        <taxon>Eurotatoria</taxon>
        <taxon>Bdelloidea</taxon>
        <taxon>Philodinida</taxon>
        <taxon>Philodinidae</taxon>
        <taxon>Didymodactylos</taxon>
    </lineage>
</organism>
<dbReference type="Proteomes" id="UP000681722">
    <property type="component" value="Unassembled WGS sequence"/>
</dbReference>
<dbReference type="EMBL" id="CAJNOQ010051469">
    <property type="protein sequence ID" value="CAF1651018.1"/>
    <property type="molecule type" value="Genomic_DNA"/>
</dbReference>
<name>A0A816EKR4_9BILA</name>
<reference evidence="1" key="1">
    <citation type="submission" date="2021-02" db="EMBL/GenBank/DDBJ databases">
        <authorList>
            <person name="Nowell W R."/>
        </authorList>
    </citation>
    <scope>NUCLEOTIDE SEQUENCE</scope>
</reference>
<evidence type="ECO:0000313" key="1">
    <source>
        <dbReference type="EMBL" id="CAF1651018.1"/>
    </source>
</evidence>